<dbReference type="InterPro" id="IPR012296">
    <property type="entry name" value="Nuclease_put_TT1808"/>
</dbReference>
<dbReference type="AlphaFoldDB" id="A0A1G7YU05"/>
<dbReference type="PANTHER" id="PTHR35400">
    <property type="entry name" value="SLR1083 PROTEIN"/>
    <property type="match status" value="1"/>
</dbReference>
<dbReference type="InterPro" id="IPR011335">
    <property type="entry name" value="Restrct_endonuc-II-like"/>
</dbReference>
<dbReference type="Gene3D" id="3.90.1570.10">
    <property type="entry name" value="tt1808, chain A"/>
    <property type="match status" value="1"/>
</dbReference>
<protein>
    <submittedName>
        <fullName evidence="2">Endonuclease, Uma2 family (Restriction endonuclease fold)</fullName>
    </submittedName>
</protein>
<organism evidence="2 3">
    <name type="scientific">Lentzea fradiae</name>
    <dbReference type="NCBI Taxonomy" id="200378"/>
    <lineage>
        <taxon>Bacteria</taxon>
        <taxon>Bacillati</taxon>
        <taxon>Actinomycetota</taxon>
        <taxon>Actinomycetes</taxon>
        <taxon>Pseudonocardiales</taxon>
        <taxon>Pseudonocardiaceae</taxon>
        <taxon>Lentzea</taxon>
    </lineage>
</organism>
<dbReference type="OrthoDB" id="9799703at2"/>
<evidence type="ECO:0000313" key="3">
    <source>
        <dbReference type="Proteomes" id="UP000199623"/>
    </source>
</evidence>
<evidence type="ECO:0000259" key="1">
    <source>
        <dbReference type="Pfam" id="PF05685"/>
    </source>
</evidence>
<dbReference type="SUPFAM" id="SSF52980">
    <property type="entry name" value="Restriction endonuclease-like"/>
    <property type="match status" value="1"/>
</dbReference>
<feature type="domain" description="Putative restriction endonuclease" evidence="1">
    <location>
        <begin position="23"/>
        <end position="179"/>
    </location>
</feature>
<dbReference type="Proteomes" id="UP000199623">
    <property type="component" value="Unassembled WGS sequence"/>
</dbReference>
<reference evidence="3" key="1">
    <citation type="submission" date="2016-10" db="EMBL/GenBank/DDBJ databases">
        <authorList>
            <person name="Varghese N."/>
            <person name="Submissions S."/>
        </authorList>
    </citation>
    <scope>NUCLEOTIDE SEQUENCE [LARGE SCALE GENOMIC DNA]</scope>
    <source>
        <strain evidence="3">CGMCC 4.3506</strain>
    </source>
</reference>
<dbReference type="STRING" id="200378.SAMN05216553_114145"/>
<dbReference type="CDD" id="cd06260">
    <property type="entry name" value="DUF820-like"/>
    <property type="match status" value="1"/>
</dbReference>
<keyword evidence="2" id="KW-0378">Hydrolase</keyword>
<accession>A0A1G7YU05</accession>
<dbReference type="InterPro" id="IPR008538">
    <property type="entry name" value="Uma2"/>
</dbReference>
<keyword evidence="3" id="KW-1185">Reference proteome</keyword>
<keyword evidence="2" id="KW-0255">Endonuclease</keyword>
<dbReference type="PANTHER" id="PTHR35400:SF3">
    <property type="entry name" value="SLL1072 PROTEIN"/>
    <property type="match status" value="1"/>
</dbReference>
<keyword evidence="2" id="KW-0540">Nuclease</keyword>
<name>A0A1G7YU05_9PSEU</name>
<proteinExistence type="predicted"/>
<dbReference type="GO" id="GO:0004519">
    <property type="term" value="F:endonuclease activity"/>
    <property type="evidence" value="ECO:0007669"/>
    <property type="project" value="UniProtKB-KW"/>
</dbReference>
<dbReference type="RefSeq" id="WP_090055119.1">
    <property type="nucleotide sequence ID" value="NZ_FNCC01000014.1"/>
</dbReference>
<gene>
    <name evidence="2" type="ORF">SAMN05216553_114145</name>
</gene>
<evidence type="ECO:0000313" key="2">
    <source>
        <dbReference type="EMBL" id="SDG99894.1"/>
    </source>
</evidence>
<dbReference type="EMBL" id="FNCC01000014">
    <property type="protein sequence ID" value="SDG99894.1"/>
    <property type="molecule type" value="Genomic_DNA"/>
</dbReference>
<sequence length="201" mass="22001">MTALPDRSPRRLPAVPTGRLTVAQYAALGETEDGFTELVEGRLIVSPSPLGDHNVVGFNLATQLAGQLPDELEVILDVDVDLELVPPDEPGFVRRPDLVVVHRGARKRQRVEGGLIKASEVVLVVEVLSPSSRRVDYHAKRHEYADAGIPFYWIADLDEPVSLAALHLAGAFGYQEAPAETGIFEAVRPFPLKIQVDRLID</sequence>
<dbReference type="Pfam" id="PF05685">
    <property type="entry name" value="Uma2"/>
    <property type="match status" value="1"/>
</dbReference>